<evidence type="ECO:0000313" key="2">
    <source>
        <dbReference type="Proteomes" id="UP000254107"/>
    </source>
</evidence>
<organism evidence="1 2">
    <name type="scientific">Moraxella lacunata</name>
    <dbReference type="NCBI Taxonomy" id="477"/>
    <lineage>
        <taxon>Bacteria</taxon>
        <taxon>Pseudomonadati</taxon>
        <taxon>Pseudomonadota</taxon>
        <taxon>Gammaproteobacteria</taxon>
        <taxon>Moraxellales</taxon>
        <taxon>Moraxellaceae</taxon>
        <taxon>Moraxella</taxon>
    </lineage>
</organism>
<gene>
    <name evidence="1" type="ORF">NCTC7911_02681</name>
</gene>
<sequence length="136" mass="15666">MIYLTNLIFTTGFVGTGSVRPLITHQFYRRAQHAPTSIQHYVYSNLKVYWVYQSKYDAQTGRIIIRPNHAFKITSLTSFLLTSFLGLYYHWQHQATPELIGKDIIKLIRHDIGGGRDDERHVRPISELMGDVSAVS</sequence>
<proteinExistence type="predicted"/>
<accession>A0A378QLR8</accession>
<dbReference type="EMBL" id="UGQC01000001">
    <property type="protein sequence ID" value="STZ01254.1"/>
    <property type="molecule type" value="Genomic_DNA"/>
</dbReference>
<keyword evidence="2" id="KW-1185">Reference proteome</keyword>
<protein>
    <submittedName>
        <fullName evidence="1">Uncharacterized protein</fullName>
    </submittedName>
</protein>
<evidence type="ECO:0000313" key="1">
    <source>
        <dbReference type="EMBL" id="STZ01254.1"/>
    </source>
</evidence>
<dbReference type="Proteomes" id="UP000254107">
    <property type="component" value="Unassembled WGS sequence"/>
</dbReference>
<reference evidence="1 2" key="1">
    <citation type="submission" date="2018-06" db="EMBL/GenBank/DDBJ databases">
        <authorList>
            <consortium name="Pathogen Informatics"/>
            <person name="Doyle S."/>
        </authorList>
    </citation>
    <scope>NUCLEOTIDE SEQUENCE [LARGE SCALE GENOMIC DNA]</scope>
    <source>
        <strain evidence="1 2">NCTC7911</strain>
    </source>
</reference>
<name>A0A378QLR8_MORLA</name>
<dbReference type="AlphaFoldDB" id="A0A378QLR8"/>